<dbReference type="Proteomes" id="UP001159405">
    <property type="component" value="Unassembled WGS sequence"/>
</dbReference>
<evidence type="ECO:0000313" key="2">
    <source>
        <dbReference type="EMBL" id="CAH3121742.1"/>
    </source>
</evidence>
<feature type="region of interest" description="Disordered" evidence="1">
    <location>
        <begin position="54"/>
        <end position="143"/>
    </location>
</feature>
<proteinExistence type="predicted"/>
<organism evidence="2 3">
    <name type="scientific">Porites lobata</name>
    <dbReference type="NCBI Taxonomy" id="104759"/>
    <lineage>
        <taxon>Eukaryota</taxon>
        <taxon>Metazoa</taxon>
        <taxon>Cnidaria</taxon>
        <taxon>Anthozoa</taxon>
        <taxon>Hexacorallia</taxon>
        <taxon>Scleractinia</taxon>
        <taxon>Fungiina</taxon>
        <taxon>Poritidae</taxon>
        <taxon>Porites</taxon>
    </lineage>
</organism>
<sequence length="143" mass="15889">MLLEDDEQFEHEEAWMEECQEIYLKLSTDTEDFLKEQLLLSRVLIQSSHEKGIAGTSVTVSAPKETTENFVSQDEIHTENTANKKGKTGISPSSYQSSQEQNAEIQNSIADNKQATDNVITNDITEQNTPPVNANGNNTQTAV</sequence>
<evidence type="ECO:0000256" key="1">
    <source>
        <dbReference type="SAM" id="MobiDB-lite"/>
    </source>
</evidence>
<comment type="caution">
    <text evidence="2">The sequence shown here is derived from an EMBL/GenBank/DDBJ whole genome shotgun (WGS) entry which is preliminary data.</text>
</comment>
<protein>
    <submittedName>
        <fullName evidence="2">Uncharacterized protein</fullName>
    </submittedName>
</protein>
<name>A0ABN8NY11_9CNID</name>
<reference evidence="2 3" key="1">
    <citation type="submission" date="2022-05" db="EMBL/GenBank/DDBJ databases">
        <authorList>
            <consortium name="Genoscope - CEA"/>
            <person name="William W."/>
        </authorList>
    </citation>
    <scope>NUCLEOTIDE SEQUENCE [LARGE SCALE GENOMIC DNA]</scope>
</reference>
<gene>
    <name evidence="2" type="ORF">PLOB_00028904</name>
</gene>
<keyword evidence="3" id="KW-1185">Reference proteome</keyword>
<accession>A0ABN8NY11</accession>
<feature type="compositionally biased region" description="Polar residues" evidence="1">
    <location>
        <begin position="90"/>
        <end position="143"/>
    </location>
</feature>
<evidence type="ECO:0000313" key="3">
    <source>
        <dbReference type="Proteomes" id="UP001159405"/>
    </source>
</evidence>
<dbReference type="EMBL" id="CALNXK010000036">
    <property type="protein sequence ID" value="CAH3121742.1"/>
    <property type="molecule type" value="Genomic_DNA"/>
</dbReference>